<dbReference type="EMBL" id="KK034647">
    <property type="protein sequence ID" value="EXL63851.1"/>
    <property type="molecule type" value="Genomic_DNA"/>
</dbReference>
<proteinExistence type="predicted"/>
<protein>
    <submittedName>
        <fullName evidence="2">Uncharacterized protein</fullName>
    </submittedName>
</protein>
<accession>X0GVM0</accession>
<feature type="region of interest" description="Disordered" evidence="1">
    <location>
        <begin position="1"/>
        <end position="93"/>
    </location>
</feature>
<name>X0GVM0_FUSOX</name>
<gene>
    <name evidence="2" type="ORF">FOPG_19877</name>
</gene>
<sequence>MWTYTQGDVPLISEGPSDDKGFNPNESFCISDKVSKELTDPSPQELLQDTPQDIDSPQGADPEEPPSFNAENNFVSPKESRLAARKAENSVIGKRNRRKRDIYLHGKFGPEFSAATRRYSTESGFG</sequence>
<evidence type="ECO:0000256" key="1">
    <source>
        <dbReference type="SAM" id="MobiDB-lite"/>
    </source>
</evidence>
<dbReference type="Proteomes" id="UP000030676">
    <property type="component" value="Unassembled WGS sequence"/>
</dbReference>
<dbReference type="HOGENOM" id="CLU_1981701_0_0_1"/>
<reference evidence="2" key="2">
    <citation type="submission" date="2014-03" db="EMBL/GenBank/DDBJ databases">
        <title>The Genome Annotation of Fusarium oxysporum PHW808.</title>
        <authorList>
            <consortium name="The Broad Institute Genomics Platform"/>
            <person name="Ma L.-J."/>
            <person name="Corby-Kistler H."/>
            <person name="Broz K."/>
            <person name="Gale L.R."/>
            <person name="Jonkers W."/>
            <person name="O'Donnell K."/>
            <person name="Ploetz R."/>
            <person name="Steinberg C."/>
            <person name="Schwartz D.C."/>
            <person name="VanEtten H."/>
            <person name="Zhou S."/>
            <person name="Young S.K."/>
            <person name="Zeng Q."/>
            <person name="Gargeya S."/>
            <person name="Fitzgerald M."/>
            <person name="Abouelleil A."/>
            <person name="Alvarado L."/>
            <person name="Chapman S.B."/>
            <person name="Gainer-Dewar J."/>
            <person name="Goldberg J."/>
            <person name="Griggs A."/>
            <person name="Gujja S."/>
            <person name="Hansen M."/>
            <person name="Howarth C."/>
            <person name="Imamovic A."/>
            <person name="Ireland A."/>
            <person name="Larimer J."/>
            <person name="McCowan C."/>
            <person name="Murphy C."/>
            <person name="Pearson M."/>
            <person name="Poon T.W."/>
            <person name="Priest M."/>
            <person name="Roberts A."/>
            <person name="Saif S."/>
            <person name="Shea T."/>
            <person name="Sykes S."/>
            <person name="Wortman J."/>
            <person name="Nusbaum C."/>
            <person name="Birren B."/>
        </authorList>
    </citation>
    <scope>NUCLEOTIDE SEQUENCE</scope>
    <source>
        <strain evidence="2">54008</strain>
    </source>
</reference>
<organism evidence="2">
    <name type="scientific">Fusarium oxysporum f. sp. conglutinans race 2 54008</name>
    <dbReference type="NCBI Taxonomy" id="1089457"/>
    <lineage>
        <taxon>Eukaryota</taxon>
        <taxon>Fungi</taxon>
        <taxon>Dikarya</taxon>
        <taxon>Ascomycota</taxon>
        <taxon>Pezizomycotina</taxon>
        <taxon>Sordariomycetes</taxon>
        <taxon>Hypocreomycetidae</taxon>
        <taxon>Hypocreales</taxon>
        <taxon>Nectriaceae</taxon>
        <taxon>Fusarium</taxon>
        <taxon>Fusarium oxysporum species complex</taxon>
    </lineage>
</organism>
<dbReference type="AlphaFoldDB" id="X0GVM0"/>
<feature type="compositionally biased region" description="Polar residues" evidence="1">
    <location>
        <begin position="41"/>
        <end position="55"/>
    </location>
</feature>
<reference evidence="2" key="1">
    <citation type="submission" date="2011-11" db="EMBL/GenBank/DDBJ databases">
        <title>The Genome Sequence of Fusarium oxysporum PHW808.</title>
        <authorList>
            <consortium name="The Broad Institute Genome Sequencing Platform"/>
            <person name="Ma L.-J."/>
            <person name="Gale L.R."/>
            <person name="Schwartz D.C."/>
            <person name="Zhou S."/>
            <person name="Corby-Kistler H."/>
            <person name="Young S.K."/>
            <person name="Zeng Q."/>
            <person name="Gargeya S."/>
            <person name="Fitzgerald M."/>
            <person name="Haas B."/>
            <person name="Abouelleil A."/>
            <person name="Alvarado L."/>
            <person name="Arachchi H.M."/>
            <person name="Berlin A."/>
            <person name="Brown A."/>
            <person name="Chapman S.B."/>
            <person name="Chen Z."/>
            <person name="Dunbar C."/>
            <person name="Freedman E."/>
            <person name="Gearin G."/>
            <person name="Goldberg J."/>
            <person name="Griggs A."/>
            <person name="Gujja S."/>
            <person name="Heiman D."/>
            <person name="Howarth C."/>
            <person name="Larson L."/>
            <person name="Lui A."/>
            <person name="MacDonald P.J.P."/>
            <person name="Montmayeur A."/>
            <person name="Murphy C."/>
            <person name="Neiman D."/>
            <person name="Pearson M."/>
            <person name="Priest M."/>
            <person name="Roberts A."/>
            <person name="Saif S."/>
            <person name="Shea T."/>
            <person name="Shenoy N."/>
            <person name="Sisk P."/>
            <person name="Stolte C."/>
            <person name="Sykes S."/>
            <person name="Wortman J."/>
            <person name="Nusbaum C."/>
            <person name="Birren B."/>
        </authorList>
    </citation>
    <scope>NUCLEOTIDE SEQUENCE [LARGE SCALE GENOMIC DNA]</scope>
    <source>
        <strain evidence="2">54008</strain>
    </source>
</reference>
<evidence type="ECO:0000313" key="2">
    <source>
        <dbReference type="EMBL" id="EXL63851.1"/>
    </source>
</evidence>
<feature type="compositionally biased region" description="Basic and acidic residues" evidence="1">
    <location>
        <begin position="78"/>
        <end position="88"/>
    </location>
</feature>